<proteinExistence type="predicted"/>
<dbReference type="RefSeq" id="XP_006819696.1">
    <property type="nucleotide sequence ID" value="XM_006819633.1"/>
</dbReference>
<keyword evidence="3" id="KW-0645">Protease</keyword>
<dbReference type="Pfam" id="PF19718">
    <property type="entry name" value="USP47_C"/>
    <property type="match status" value="1"/>
</dbReference>
<dbReference type="InterPro" id="IPR045578">
    <property type="entry name" value="USP47_C"/>
</dbReference>
<dbReference type="Proteomes" id="UP000694865">
    <property type="component" value="Unplaced"/>
</dbReference>
<evidence type="ECO:0000256" key="3">
    <source>
        <dbReference type="ARBA" id="ARBA00022670"/>
    </source>
</evidence>
<dbReference type="Pfam" id="PF25985">
    <property type="entry name" value="Ubiquitin_USP47_N"/>
    <property type="match status" value="1"/>
</dbReference>
<evidence type="ECO:0000256" key="5">
    <source>
        <dbReference type="ARBA" id="ARBA00022801"/>
    </source>
</evidence>
<dbReference type="InterPro" id="IPR038765">
    <property type="entry name" value="Papain-like_cys_pep_sf"/>
</dbReference>
<feature type="region of interest" description="Disordered" evidence="10">
    <location>
        <begin position="407"/>
        <end position="503"/>
    </location>
</feature>
<dbReference type="Gene3D" id="3.90.70.10">
    <property type="entry name" value="Cysteine proteinases"/>
    <property type="match status" value="1"/>
</dbReference>
<keyword evidence="6" id="KW-0788">Thiol protease</keyword>
<evidence type="ECO:0000256" key="7">
    <source>
        <dbReference type="ARBA" id="ARBA00026136"/>
    </source>
</evidence>
<sequence>MLPGESNQLVATEVSCVADAPKILCIIRDTTNPQWQTCNITINLPASCPCRELHDEVARHANYETDSFSLVWIRGGQDTDEILLNGLGEKTLLECGMQPNKIKNYLQIRDRDGEQPIPIPVSKDVSTCTEESISWMHHHLYTVLVTIHIPILITSAVKVDTGFVGLVNQAMTCYLNSLLQTLYMTPEFRNALYRWEFDATEEEEMTSIPFQLQKLFIQMQTSKKKSVETTEVTKSFGWDSSEAWQQHDVQELCRVMFDALETKFKNTEQSDLINQLYQGKMKDYVKCLECGYESARTDSFLDIPLTIRPFGSTQSFLSVGQALHAFVQPETLEGSNQYFCEKCNKKCDAHKGLKFLKFPYLLTLQLKRFDFDYTTMHRIKLNDQMTFPEIIDLSHFITDDIKNKVDADSNTDSGAENEDSSHSNNSSDCQQDGVDEGIDIKSTNSEMANEQSSASSEMANGQSSASSEMANGQNSSSSEMANEKQSASSEKTNEQSKSQQDKGPSYELFSIMVHSGSAAGGHYYAYIKSFTDGQWYCFNDQHVTTITQDDIRKTYGGSVSGYRGYYSSAYSSSTNAYMLMYRQVQPDKNKAFIKESDFPPHIVSLVEDLKQQEEIEKRQRELDRNTCKIKLFGFNSDKNKTLERKLEVHKDKTLKEATELAHKLLELDDVPLELCRLIKYDEFHDSLEKSFEGEEDTTMGVLLGGVKSTYSFDLLLETRRAEQTFQVYKPGGVTVKVYEVDILADIIHPPITVRAHLEQTVQEFKQLLAQVTGKNNEMRVILERYYNDLRMLTVPNKTLKGEGFFRSNKVFIECEDIEDALLPLLESRLYEIIDRHAHTIRVFISLPHTVPDVDDSDAMQVMSEEHAVNIAQDHHRPDSITRERPDTIKDILQSNDDITTDVVRSVADKLSQLNSGSTDRTIRDDGTDQSAGENCSNNGTDTVETASVSDSDHNNQNNVESTLATVDKAVLNKENVASGDHNSSTITGASTRSSAACTQDAIHGEELMFSDPLKVTEQCKIMHSVDDTAACKQRGIDSMQEISTRARSASAPVQTAKYSDSEINSEVSSVCDNCNKVALPVQEVQLCASGKETLSNTVVDNTEAKEKRNVKSKKKSYIKIEKYKHDDSVLMVCLDKRVSLGILKKSLEPYVGVASPDFKVYRVYPNNQEFECVRLNENLTSYGDDSKIAVRLGRALKKGEYRVKVYQLLVNDPEPCKLLFEWIFAKGMTVLESKQQIIEEMNRMYDTDTPVERCRMRKKTWKNPGTIFLNDQIYEDDIPIYSNWEIFVEILPGIKKMMSMAQLSLFSKRWRPSDLSLDSFQEIILENSTVEELKKRLSEVSGLDPEVIEFAKGRGTFPCEVPILDMQTELEWEPPVLLLNVNPLYISDDGQVIYYRDNREELKEISDEEKKSIQKKENAKWVNSTQRVTYSPKKERALKIYTDSSPPTPKNED</sequence>
<dbReference type="EC" id="3.4.19.12" evidence="2"/>
<accession>A0ABM0MI55</accession>
<comment type="catalytic activity">
    <reaction evidence="1">
        <text>Thiol-dependent hydrolysis of ester, thioester, amide, peptide and isopeptide bonds formed by the C-terminal Gly of ubiquitin (a 76-residue protein attached to proteins as an intracellular targeting signal).</text>
        <dbReference type="EC" id="3.4.19.12"/>
    </reaction>
</comment>
<dbReference type="InterPro" id="IPR028889">
    <property type="entry name" value="USP"/>
</dbReference>
<evidence type="ECO:0000256" key="4">
    <source>
        <dbReference type="ARBA" id="ARBA00022786"/>
    </source>
</evidence>
<organism evidence="12 13">
    <name type="scientific">Saccoglossus kowalevskii</name>
    <name type="common">Acorn worm</name>
    <dbReference type="NCBI Taxonomy" id="10224"/>
    <lineage>
        <taxon>Eukaryota</taxon>
        <taxon>Metazoa</taxon>
        <taxon>Hemichordata</taxon>
        <taxon>Enteropneusta</taxon>
        <taxon>Harrimaniidae</taxon>
        <taxon>Saccoglossus</taxon>
    </lineage>
</organism>
<feature type="region of interest" description="Disordered" evidence="10">
    <location>
        <begin position="1433"/>
        <end position="1453"/>
    </location>
</feature>
<gene>
    <name evidence="13" type="primary">LOC100378231</name>
</gene>
<dbReference type="Pfam" id="PF00443">
    <property type="entry name" value="UCH"/>
    <property type="match status" value="1"/>
</dbReference>
<evidence type="ECO:0000256" key="6">
    <source>
        <dbReference type="ARBA" id="ARBA00022807"/>
    </source>
</evidence>
<evidence type="ECO:0000256" key="2">
    <source>
        <dbReference type="ARBA" id="ARBA00012759"/>
    </source>
</evidence>
<keyword evidence="4" id="KW-0833">Ubl conjugation pathway</keyword>
<evidence type="ECO:0000256" key="10">
    <source>
        <dbReference type="SAM" id="MobiDB-lite"/>
    </source>
</evidence>
<dbReference type="PROSITE" id="PS50235">
    <property type="entry name" value="USP_3"/>
    <property type="match status" value="1"/>
</dbReference>
<dbReference type="PANTHER" id="PTHR24006">
    <property type="entry name" value="UBIQUITIN CARBOXYL-TERMINAL HYDROLASE"/>
    <property type="match status" value="1"/>
</dbReference>
<dbReference type="GeneID" id="100378231"/>
<dbReference type="InterPro" id="IPR018200">
    <property type="entry name" value="USP_CS"/>
</dbReference>
<dbReference type="PROSITE" id="PS00973">
    <property type="entry name" value="USP_2"/>
    <property type="match status" value="1"/>
</dbReference>
<dbReference type="CDD" id="cd02659">
    <property type="entry name" value="peptidase_C19C"/>
    <property type="match status" value="1"/>
</dbReference>
<feature type="compositionally biased region" description="Polar residues" evidence="10">
    <location>
        <begin position="441"/>
        <end position="502"/>
    </location>
</feature>
<feature type="region of interest" description="Disordered" evidence="10">
    <location>
        <begin position="912"/>
        <end position="956"/>
    </location>
</feature>
<dbReference type="InterPro" id="IPR050164">
    <property type="entry name" value="Peptidase_C19"/>
</dbReference>
<dbReference type="PANTHER" id="PTHR24006:SF702">
    <property type="entry name" value="UBIQUITIN CARBOXYL-TERMINAL HYDROLASE 47"/>
    <property type="match status" value="1"/>
</dbReference>
<evidence type="ECO:0000256" key="9">
    <source>
        <dbReference type="ARBA" id="ARBA00032453"/>
    </source>
</evidence>
<protein>
    <recommendedName>
        <fullName evidence="7">Ubiquitin carboxyl-terminal hydrolase 47</fullName>
        <ecNumber evidence="2">3.4.19.12</ecNumber>
    </recommendedName>
    <alternativeName>
        <fullName evidence="8">Ubiquitin thioesterase 47</fullName>
    </alternativeName>
    <alternativeName>
        <fullName evidence="9">Ubiquitin-specific-processing protease 47</fullName>
    </alternativeName>
</protein>
<keyword evidence="5" id="KW-0378">Hydrolase</keyword>
<evidence type="ECO:0000256" key="8">
    <source>
        <dbReference type="ARBA" id="ARBA00029910"/>
    </source>
</evidence>
<dbReference type="PROSITE" id="PS00972">
    <property type="entry name" value="USP_1"/>
    <property type="match status" value="1"/>
</dbReference>
<dbReference type="SUPFAM" id="SSF54001">
    <property type="entry name" value="Cysteine proteinases"/>
    <property type="match status" value="1"/>
</dbReference>
<evidence type="ECO:0000256" key="1">
    <source>
        <dbReference type="ARBA" id="ARBA00000707"/>
    </source>
</evidence>
<dbReference type="InterPro" id="IPR001394">
    <property type="entry name" value="Peptidase_C19_UCH"/>
</dbReference>
<keyword evidence="12" id="KW-1185">Reference proteome</keyword>
<reference evidence="13" key="1">
    <citation type="submission" date="2025-08" db="UniProtKB">
        <authorList>
            <consortium name="RefSeq"/>
        </authorList>
    </citation>
    <scope>IDENTIFICATION</scope>
    <source>
        <tissue evidence="13">Testes</tissue>
    </source>
</reference>
<evidence type="ECO:0000259" key="11">
    <source>
        <dbReference type="PROSITE" id="PS50235"/>
    </source>
</evidence>
<name>A0ABM0MI55_SACKO</name>
<feature type="domain" description="USP" evidence="11">
    <location>
        <begin position="164"/>
        <end position="584"/>
    </location>
</feature>
<feature type="compositionally biased region" description="Polar residues" evidence="10">
    <location>
        <begin position="928"/>
        <end position="956"/>
    </location>
</feature>
<evidence type="ECO:0000313" key="13">
    <source>
        <dbReference type="RefSeq" id="XP_006819696.1"/>
    </source>
</evidence>
<evidence type="ECO:0000313" key="12">
    <source>
        <dbReference type="Proteomes" id="UP000694865"/>
    </source>
</evidence>